<evidence type="ECO:0000313" key="4">
    <source>
        <dbReference type="Proteomes" id="UP001595816"/>
    </source>
</evidence>
<dbReference type="RefSeq" id="WP_253756381.1">
    <property type="nucleotide sequence ID" value="NZ_JAMZDZ010000001.1"/>
</dbReference>
<name>A0ABV8LWJ3_9ACTN</name>
<accession>A0ABV8LWJ3</accession>
<comment type="caution">
    <text evidence="3">The sequence shown here is derived from an EMBL/GenBank/DDBJ whole genome shotgun (WGS) entry which is preliminary data.</text>
</comment>
<keyword evidence="4" id="KW-1185">Reference proteome</keyword>
<keyword evidence="2" id="KW-0472">Membrane</keyword>
<keyword evidence="2" id="KW-1133">Transmembrane helix</keyword>
<gene>
    <name evidence="3" type="ORF">ACFOZ4_32745</name>
</gene>
<feature type="transmembrane region" description="Helical" evidence="2">
    <location>
        <begin position="42"/>
        <end position="65"/>
    </location>
</feature>
<feature type="transmembrane region" description="Helical" evidence="2">
    <location>
        <begin position="143"/>
        <end position="165"/>
    </location>
</feature>
<evidence type="ECO:0000256" key="1">
    <source>
        <dbReference type="SAM" id="MobiDB-lite"/>
    </source>
</evidence>
<dbReference type="Proteomes" id="UP001595816">
    <property type="component" value="Unassembled WGS sequence"/>
</dbReference>
<keyword evidence="2" id="KW-0812">Transmembrane</keyword>
<proteinExistence type="predicted"/>
<reference evidence="4" key="1">
    <citation type="journal article" date="2019" name="Int. J. Syst. Evol. Microbiol.">
        <title>The Global Catalogue of Microorganisms (GCM) 10K type strain sequencing project: providing services to taxonomists for standard genome sequencing and annotation.</title>
        <authorList>
            <consortium name="The Broad Institute Genomics Platform"/>
            <consortium name="The Broad Institute Genome Sequencing Center for Infectious Disease"/>
            <person name="Wu L."/>
            <person name="Ma J."/>
        </authorList>
    </citation>
    <scope>NUCLEOTIDE SEQUENCE [LARGE SCALE GENOMIC DNA]</scope>
    <source>
        <strain evidence="4">CGMCC 4.7289</strain>
    </source>
</reference>
<sequence>MAVVRRTGTIPQQAKPKETTGQQTTEPADAETAAVPTMPAHLWAFGVGLALVGGGLLAAWAIWANGPVNTFRATSEGSIFAGLVVVTAAVERVLEPFTRWLPGRTAQHRYDWALAAMENGAGTTAATAKAKADLEQAKADKGIIAWGLATGLATVMSASGGFYLLHMLAENPQWDAVPAWVDSLITGLIVGSGTKPVHDLISRVQQNKEKAQLV</sequence>
<feature type="region of interest" description="Disordered" evidence="1">
    <location>
        <begin position="1"/>
        <end position="28"/>
    </location>
</feature>
<protein>
    <submittedName>
        <fullName evidence="3">Uncharacterized protein</fullName>
    </submittedName>
</protein>
<organism evidence="3 4">
    <name type="scientific">Hamadaea flava</name>
    <dbReference type="NCBI Taxonomy" id="1742688"/>
    <lineage>
        <taxon>Bacteria</taxon>
        <taxon>Bacillati</taxon>
        <taxon>Actinomycetota</taxon>
        <taxon>Actinomycetes</taxon>
        <taxon>Micromonosporales</taxon>
        <taxon>Micromonosporaceae</taxon>
        <taxon>Hamadaea</taxon>
    </lineage>
</organism>
<evidence type="ECO:0000313" key="3">
    <source>
        <dbReference type="EMBL" id="MFC4135406.1"/>
    </source>
</evidence>
<dbReference type="EMBL" id="JBHSAY010000021">
    <property type="protein sequence ID" value="MFC4135406.1"/>
    <property type="molecule type" value="Genomic_DNA"/>
</dbReference>
<evidence type="ECO:0000256" key="2">
    <source>
        <dbReference type="SAM" id="Phobius"/>
    </source>
</evidence>